<gene>
    <name evidence="3" type="ORF">FKW44_022398</name>
</gene>
<dbReference type="GO" id="GO:0035658">
    <property type="term" value="C:Mon1-Ccz1 complex"/>
    <property type="evidence" value="ECO:0007669"/>
    <property type="project" value="InterPro"/>
</dbReference>
<proteinExistence type="inferred from homology"/>
<dbReference type="PANTHER" id="PTHR13056">
    <property type="entry name" value="VACUOLAR FUSION PROTEIN CCZ1 HOMOLOG-RELATED"/>
    <property type="match status" value="1"/>
</dbReference>
<dbReference type="Pfam" id="PF19031">
    <property type="entry name" value="Intu_longin_1"/>
    <property type="match status" value="1"/>
</dbReference>
<evidence type="ECO:0000313" key="3">
    <source>
        <dbReference type="EMBL" id="QQP37088.1"/>
    </source>
</evidence>
<feature type="domain" description="CCZ1/INTU/HSP4 first Longin" evidence="2">
    <location>
        <begin position="14"/>
        <end position="136"/>
    </location>
</feature>
<feature type="non-terminal residue" evidence="3">
    <location>
        <position position="386"/>
    </location>
</feature>
<name>A0A7T8JW03_CALRO</name>
<comment type="similarity">
    <text evidence="1">Belongs to the CCZ1 family.</text>
</comment>
<organism evidence="3 4">
    <name type="scientific">Caligus rogercresseyi</name>
    <name type="common">Sea louse</name>
    <dbReference type="NCBI Taxonomy" id="217165"/>
    <lineage>
        <taxon>Eukaryota</taxon>
        <taxon>Metazoa</taxon>
        <taxon>Ecdysozoa</taxon>
        <taxon>Arthropoda</taxon>
        <taxon>Crustacea</taxon>
        <taxon>Multicrustacea</taxon>
        <taxon>Hexanauplia</taxon>
        <taxon>Copepoda</taxon>
        <taxon>Siphonostomatoida</taxon>
        <taxon>Caligidae</taxon>
        <taxon>Caligus</taxon>
    </lineage>
</organism>
<evidence type="ECO:0000256" key="1">
    <source>
        <dbReference type="ARBA" id="ARBA00005352"/>
    </source>
</evidence>
<dbReference type="OrthoDB" id="240546at2759"/>
<dbReference type="InterPro" id="IPR013176">
    <property type="entry name" value="Ccz1"/>
</dbReference>
<accession>A0A7T8JW03</accession>
<dbReference type="Proteomes" id="UP000595437">
    <property type="component" value="Chromosome 16"/>
</dbReference>
<protein>
    <submittedName>
        <fullName evidence="3">Vacuolar fusion protein CCZ1 -like protein</fullName>
    </submittedName>
</protein>
<reference evidence="4" key="1">
    <citation type="submission" date="2021-01" db="EMBL/GenBank/DDBJ databases">
        <title>Caligus Genome Assembly.</title>
        <authorList>
            <person name="Gallardo-Escarate C."/>
        </authorList>
    </citation>
    <scope>NUCLEOTIDE SEQUENCE [LARGE SCALE GENOMIC DNA]</scope>
</reference>
<sequence length="386" mass="43854">MDVSRSSKIMILRFFIFDADLKCKEGEEEKKILYYWSRDLESIDVKCRYVGLMEGVLRFGSVFSDGSSLKCLSTQKTRTVFHSPEPGIILVLSVTVPCKVVPSKKNLLEFRSENMDMNIYRSILIRSLDMYEFFNGARNREPKCLSQFFNQLIPTLQISSSSIFDLLPSIRFLTLSPRSFLRVASLMNKVETLLHPQMHSATFVHEEKVVWSTLEQTPLILLFSHIKNSVLAKDLKDSTKTENNAQNPFQGHCGRVLLGGPKAKRYELVVYGALQSLVVLTISNSVGLGEDSMTRMLKELDSFLGPPLTSLSVDLCDVYGKVSDDSGEDSVENRFLYYNASNRALKSTVLSVSKETQPLQYKVMADVYSDIERISEDERGRPLWSW</sequence>
<evidence type="ECO:0000313" key="4">
    <source>
        <dbReference type="Proteomes" id="UP000595437"/>
    </source>
</evidence>
<keyword evidence="4" id="KW-1185">Reference proteome</keyword>
<dbReference type="EMBL" id="CP045905">
    <property type="protein sequence ID" value="QQP37088.1"/>
    <property type="molecule type" value="Genomic_DNA"/>
</dbReference>
<dbReference type="PANTHER" id="PTHR13056:SF0">
    <property type="entry name" value="VACUOLAR FUSION PROTEIN CCZ1 HOMOLOG-RELATED"/>
    <property type="match status" value="1"/>
</dbReference>
<evidence type="ECO:0000259" key="2">
    <source>
        <dbReference type="Pfam" id="PF19031"/>
    </source>
</evidence>
<dbReference type="AlphaFoldDB" id="A0A7T8JW03"/>
<dbReference type="InterPro" id="IPR043987">
    <property type="entry name" value="CCZ1/INTU/HSP4_longin_1"/>
</dbReference>
<dbReference type="GO" id="GO:0016192">
    <property type="term" value="P:vesicle-mediated transport"/>
    <property type="evidence" value="ECO:0007669"/>
    <property type="project" value="InterPro"/>
</dbReference>